<dbReference type="RefSeq" id="WP_268246100.1">
    <property type="nucleotide sequence ID" value="NZ_BMRC01000015.1"/>
</dbReference>
<dbReference type="EMBL" id="JBHMEI010000039">
    <property type="protein sequence ID" value="MFB9206739.1"/>
    <property type="molecule type" value="Genomic_DNA"/>
</dbReference>
<organism evidence="1 2">
    <name type="scientific">Nonomuraea spiralis</name>
    <dbReference type="NCBI Taxonomy" id="46182"/>
    <lineage>
        <taxon>Bacteria</taxon>
        <taxon>Bacillati</taxon>
        <taxon>Actinomycetota</taxon>
        <taxon>Actinomycetes</taxon>
        <taxon>Streptosporangiales</taxon>
        <taxon>Streptosporangiaceae</taxon>
        <taxon>Nonomuraea</taxon>
    </lineage>
</organism>
<keyword evidence="2" id="KW-1185">Reference proteome</keyword>
<sequence length="44" mass="4578">MGTEKGGRVHAVQMPFDGSGLTAAVEEKDKSLVRQALPDVGVPV</sequence>
<evidence type="ECO:0000313" key="2">
    <source>
        <dbReference type="Proteomes" id="UP001589647"/>
    </source>
</evidence>
<dbReference type="Proteomes" id="UP001589647">
    <property type="component" value="Unassembled WGS sequence"/>
</dbReference>
<reference evidence="1 2" key="1">
    <citation type="submission" date="2024-09" db="EMBL/GenBank/DDBJ databases">
        <authorList>
            <person name="Sun Q."/>
            <person name="Mori K."/>
        </authorList>
    </citation>
    <scope>NUCLEOTIDE SEQUENCE [LARGE SCALE GENOMIC DNA]</scope>
    <source>
        <strain evidence="1 2">CCM 3426</strain>
    </source>
</reference>
<accession>A0ABV5IQB2</accession>
<proteinExistence type="predicted"/>
<name>A0ABV5IQB2_9ACTN</name>
<protein>
    <submittedName>
        <fullName evidence="1">Uncharacterized protein</fullName>
    </submittedName>
</protein>
<evidence type="ECO:0000313" key="1">
    <source>
        <dbReference type="EMBL" id="MFB9206739.1"/>
    </source>
</evidence>
<comment type="caution">
    <text evidence="1">The sequence shown here is derived from an EMBL/GenBank/DDBJ whole genome shotgun (WGS) entry which is preliminary data.</text>
</comment>
<gene>
    <name evidence="1" type="ORF">ACFFV7_36480</name>
</gene>